<dbReference type="RefSeq" id="WP_111514836.1">
    <property type="nucleotide sequence ID" value="NZ_QFYR01000002.1"/>
</dbReference>
<dbReference type="Proteomes" id="UP000249725">
    <property type="component" value="Unassembled WGS sequence"/>
</dbReference>
<protein>
    <submittedName>
        <fullName evidence="3">Glucuronyl hydrolase</fullName>
    </submittedName>
</protein>
<proteinExistence type="predicted"/>
<organism evidence="3 4">
    <name type="scientific">Phenylobacterium deserti</name>
    <dbReference type="NCBI Taxonomy" id="1914756"/>
    <lineage>
        <taxon>Bacteria</taxon>
        <taxon>Pseudomonadati</taxon>
        <taxon>Pseudomonadota</taxon>
        <taxon>Alphaproteobacteria</taxon>
        <taxon>Caulobacterales</taxon>
        <taxon>Caulobacteraceae</taxon>
        <taxon>Phenylobacterium</taxon>
    </lineage>
</organism>
<keyword evidence="2" id="KW-0732">Signal</keyword>
<feature type="signal peptide" evidence="2">
    <location>
        <begin position="1"/>
        <end position="29"/>
    </location>
</feature>
<dbReference type="OrthoDB" id="258246at2"/>
<dbReference type="GO" id="GO:0016787">
    <property type="term" value="F:hydrolase activity"/>
    <property type="evidence" value="ECO:0007669"/>
    <property type="project" value="UniProtKB-KW"/>
</dbReference>
<dbReference type="EMBL" id="QFYR01000002">
    <property type="protein sequence ID" value="RAK52550.1"/>
    <property type="molecule type" value="Genomic_DNA"/>
</dbReference>
<dbReference type="InterPro" id="IPR012341">
    <property type="entry name" value="6hp_glycosidase-like_sf"/>
</dbReference>
<evidence type="ECO:0000256" key="2">
    <source>
        <dbReference type="SAM" id="SignalP"/>
    </source>
</evidence>
<evidence type="ECO:0000313" key="4">
    <source>
        <dbReference type="Proteomes" id="UP000249725"/>
    </source>
</evidence>
<dbReference type="InterPro" id="IPR010905">
    <property type="entry name" value="Glyco_hydro_88"/>
</dbReference>
<keyword evidence="1 3" id="KW-0378">Hydrolase</keyword>
<name>A0A328AD35_9CAUL</name>
<reference evidence="4" key="1">
    <citation type="submission" date="2018-05" db="EMBL/GenBank/DDBJ databases">
        <authorList>
            <person name="Li X."/>
        </authorList>
    </citation>
    <scope>NUCLEOTIDE SEQUENCE [LARGE SCALE GENOMIC DNA]</scope>
    <source>
        <strain evidence="4">YIM 73061</strain>
    </source>
</reference>
<comment type="caution">
    <text evidence="3">The sequence shown here is derived from an EMBL/GenBank/DDBJ whole genome shotgun (WGS) entry which is preliminary data.</text>
</comment>
<accession>A0A328AD35</accession>
<dbReference type="PANTHER" id="PTHR33886:SF8">
    <property type="entry name" value="UNSATURATED RHAMNOGALACTURONAN HYDROLASE (EUROFUNG)"/>
    <property type="match status" value="1"/>
</dbReference>
<dbReference type="InterPro" id="IPR008928">
    <property type="entry name" value="6-hairpin_glycosidase_sf"/>
</dbReference>
<evidence type="ECO:0000313" key="3">
    <source>
        <dbReference type="EMBL" id="RAK52550.1"/>
    </source>
</evidence>
<dbReference type="Pfam" id="PF07470">
    <property type="entry name" value="Glyco_hydro_88"/>
    <property type="match status" value="1"/>
</dbReference>
<dbReference type="SUPFAM" id="SSF48208">
    <property type="entry name" value="Six-hairpin glycosidases"/>
    <property type="match status" value="1"/>
</dbReference>
<evidence type="ECO:0000256" key="1">
    <source>
        <dbReference type="ARBA" id="ARBA00022801"/>
    </source>
</evidence>
<gene>
    <name evidence="3" type="ORF">DJ018_10070</name>
</gene>
<feature type="chain" id="PRO_5016300670" evidence="2">
    <location>
        <begin position="30"/>
        <end position="389"/>
    </location>
</feature>
<dbReference type="InterPro" id="IPR052043">
    <property type="entry name" value="PolySaccharide_Degr_Enz"/>
</dbReference>
<dbReference type="GO" id="GO:0005975">
    <property type="term" value="P:carbohydrate metabolic process"/>
    <property type="evidence" value="ECO:0007669"/>
    <property type="project" value="InterPro"/>
</dbReference>
<dbReference type="Gene3D" id="1.50.10.10">
    <property type="match status" value="1"/>
</dbReference>
<sequence length="389" mass="42514">MASWRKSGAALLLAAAAITTPLSSPPAQAQPARAQADAATVLTAMERVGAWQIAHLSDFGYVRTFRDHTEEPRGWIQGAFYVGLAQLAARSPDPRFREALVAKGRAEGWDLGPRTYHADDHVIGRAWLWAAENAGQKEALPVVRARLDRVLAAPPRTTLDFAAGGSPGAACSDRWCWSDALFMAPPLWAEMTRLTGDPKYLAYADAEWQAVSALLYDPASHLYYRDSRFIGQRGPKGEKIFWSRGNGWSYAGLVAMLKSLPKNHPSRPRYEAQFRQMSDRVIQLQGSEGYWPVSLEGGPGATPETSGTGFFTYGLAFGLNSGLLDASYRPAVERGWAALARAVRPDGRLGWVQQVGEAPDHVLPDDTQLFGVGAFLLAGSEVYDLKRRL</sequence>
<dbReference type="PANTHER" id="PTHR33886">
    <property type="entry name" value="UNSATURATED RHAMNOGALACTURONAN HYDROLASE (EUROFUNG)"/>
    <property type="match status" value="1"/>
</dbReference>
<dbReference type="AlphaFoldDB" id="A0A328AD35"/>
<keyword evidence="4" id="KW-1185">Reference proteome</keyword>